<gene>
    <name evidence="1" type="ORF">LCGC14_1974790</name>
</gene>
<dbReference type="EMBL" id="LAZR01021980">
    <property type="protein sequence ID" value="KKL83431.1"/>
    <property type="molecule type" value="Genomic_DNA"/>
</dbReference>
<evidence type="ECO:0000313" key="1">
    <source>
        <dbReference type="EMBL" id="KKL83431.1"/>
    </source>
</evidence>
<dbReference type="AlphaFoldDB" id="A0A0F9FYU9"/>
<organism evidence="1">
    <name type="scientific">marine sediment metagenome</name>
    <dbReference type="NCBI Taxonomy" id="412755"/>
    <lineage>
        <taxon>unclassified sequences</taxon>
        <taxon>metagenomes</taxon>
        <taxon>ecological metagenomes</taxon>
    </lineage>
</organism>
<accession>A0A0F9FYU9</accession>
<reference evidence="1" key="1">
    <citation type="journal article" date="2015" name="Nature">
        <title>Complex archaea that bridge the gap between prokaryotes and eukaryotes.</title>
        <authorList>
            <person name="Spang A."/>
            <person name="Saw J.H."/>
            <person name="Jorgensen S.L."/>
            <person name="Zaremba-Niedzwiedzka K."/>
            <person name="Martijn J."/>
            <person name="Lind A.E."/>
            <person name="van Eijk R."/>
            <person name="Schleper C."/>
            <person name="Guy L."/>
            <person name="Ettema T.J."/>
        </authorList>
    </citation>
    <scope>NUCLEOTIDE SEQUENCE</scope>
</reference>
<comment type="caution">
    <text evidence="1">The sequence shown here is derived from an EMBL/GenBank/DDBJ whole genome shotgun (WGS) entry which is preliminary data.</text>
</comment>
<name>A0A0F9FYU9_9ZZZZ</name>
<proteinExistence type="predicted"/>
<sequence>MARRRVRETDSAEIKPLLQIAYSGQEWTDADVASRLREEGIHSFDSTRRAYCHLTFPVRTKPLGPVPVGPCTQIATHIPQHHDQKWVDDVMAPLLALALRELEKDRPDLVERPLYCYLPPDLYPFWTDIIPVEIVPRSTGSHLAWLPTVEFAIRRLARF</sequence>
<protein>
    <submittedName>
        <fullName evidence="1">Uncharacterized protein</fullName>
    </submittedName>
</protein>